<dbReference type="Gene3D" id="1.10.150.20">
    <property type="entry name" value="5' to 3' exonuclease, C-terminal subdomain"/>
    <property type="match status" value="1"/>
</dbReference>
<dbReference type="RefSeq" id="XP_019020449.1">
    <property type="nucleotide sequence ID" value="XM_019163761.1"/>
</dbReference>
<dbReference type="InterPro" id="IPR043502">
    <property type="entry name" value="DNA/RNA_pol_sf"/>
</dbReference>
<dbReference type="GO" id="GO:0006281">
    <property type="term" value="P:DNA repair"/>
    <property type="evidence" value="ECO:0007669"/>
    <property type="project" value="UniProtKB-KW"/>
</dbReference>
<evidence type="ECO:0000256" key="12">
    <source>
        <dbReference type="ARBA" id="ARBA00023242"/>
    </source>
</evidence>
<sequence>MEDGEPTPESEKFKNFTESAHESSWGSLHDSELNIALRQQFSKNNSKKDTSNIEIATDVDTDEDILHYSNNNGRNAVATDIKPPTLPNYAKESVSDDWGSMNDSQFISFVNKISQTQRDSKSTASVKKTLLSSDKANNTAESSVFLDEDFQISSTPKCKVSNISSSPILLAQKLPQLREKGTEVEYQEDVMTKQDYEDSNRYAFEDHEGYFKVKNTKQRKQDQEYSEFLKGKKEDGQTFPPLFSNCAIHINGRTDPDILQLRKMILLHGGTNVPYLSSKGIATHIVAESLPPRKRIQFSNCKVVSPKWIVESIAAKKLLNWAQYRLEQLGEYGQQEINFLKVNTLMENNDVSEVQTGNIADHGTDMEVNDSLSEDKRAEKEDILSQELSRAGVDARDSNFLRIFFSKSRLHHLSTWKADLRSEFLNKAAALLKERQFDAPKNNIVPENRVILHVDFDCFFARVSANLHQPMIDFDNTPCCVTHGGASADVSSCNYVARQFGVKNGMWFSKAQKLCPNIVCLPYQFDDYERVSNIFYAKLLALNIDSILPVSVDEALVDISSLCMESGGDTMGVLKNIKCELDTATGCTVSCGSGKNVLLAKLALRKAKPNGVYVVPSDENQILRFLDDIDVRKLPGFGDRLFEKLLSLMGKGTNTTVTISSLRCIEKEKLISSFGIKTGEKLYLFSRGVDDTSIDLLSDPEKYLRKSLGIDVNWGIRFSSNAEVEDFLNRLAAELSKRLVDCCMTGSMLTLKLSIRHPDAPIEPPKYLGMGYCTFVSKSSRLGISTRTTGILSSEMKYLWRFLNVDPKELRGVGVSMNKLIPEGNGKIDTNNQMKLQFKPAAATSLHTAIQKELPEEVFEDPPALEPPAGIGHKIQTHQNFSPSKRTRGDDFLSEEIDWEVFDNLPASLQEEIKRELRKRKLQSSPIRKKVASTGKDIAFMLSPSKRTPNNIQQHDIYNLITPEKVNTKDENQIIFQGINVSEEPKILKKLLFWMDFTLEEKTGIEKKDLELFKDFMLKLLSRNDVIRYTRIVSAMSTYLHLKKDMRGYEEWFYQLKQLKALPDEQSFTAFEFRF</sequence>
<keyword evidence="6" id="KW-0548">Nucleotidyltransferase</keyword>
<evidence type="ECO:0000256" key="15">
    <source>
        <dbReference type="PIRSR" id="PIRSR036573-2"/>
    </source>
</evidence>
<keyword evidence="20" id="KW-1185">Reference proteome</keyword>
<dbReference type="InterPro" id="IPR001126">
    <property type="entry name" value="UmuC"/>
</dbReference>
<evidence type="ECO:0000256" key="10">
    <source>
        <dbReference type="ARBA" id="ARBA00023125"/>
    </source>
</evidence>
<feature type="domain" description="BRCT" evidence="17">
    <location>
        <begin position="238"/>
        <end position="326"/>
    </location>
</feature>
<evidence type="ECO:0000259" key="17">
    <source>
        <dbReference type="PROSITE" id="PS50172"/>
    </source>
</evidence>
<dbReference type="Gene3D" id="6.10.250.1490">
    <property type="match status" value="1"/>
</dbReference>
<keyword evidence="7 15" id="KW-0479">Metal-binding</keyword>
<dbReference type="Pfam" id="PF00817">
    <property type="entry name" value="IMS"/>
    <property type="match status" value="1"/>
</dbReference>
<dbReference type="PROSITE" id="PS50172">
    <property type="entry name" value="BRCT"/>
    <property type="match status" value="1"/>
</dbReference>
<evidence type="ECO:0000256" key="16">
    <source>
        <dbReference type="SAM" id="MobiDB-lite"/>
    </source>
</evidence>
<evidence type="ECO:0000256" key="2">
    <source>
        <dbReference type="ARBA" id="ARBA00010945"/>
    </source>
</evidence>
<evidence type="ECO:0000313" key="19">
    <source>
        <dbReference type="EMBL" id="ODQ49336.1"/>
    </source>
</evidence>
<dbReference type="Proteomes" id="UP000094455">
    <property type="component" value="Unassembled WGS sequence"/>
</dbReference>
<dbReference type="OrthoDB" id="427711at2759"/>
<dbReference type="PROSITE" id="PS50173">
    <property type="entry name" value="UMUC"/>
    <property type="match status" value="1"/>
</dbReference>
<comment type="function">
    <text evidence="13">Deoxycytidyl transferase involved in DNA repair. Transfers a dCMP residue from dCTP to the 3'-end of a DNA primer in a template-dependent reaction. May assist in the first step in the bypass of abasic lesions by the insertion of a nucleotide opposite the lesion. Required for normal induction of mutations by physical and chemical agents. Involved in mitochondrial DNA mutagenesis.</text>
</comment>
<evidence type="ECO:0000259" key="18">
    <source>
        <dbReference type="PROSITE" id="PS50173"/>
    </source>
</evidence>
<dbReference type="InterPro" id="IPR036775">
    <property type="entry name" value="DNA_pol_Y-fam_lit_finger_sf"/>
</dbReference>
<evidence type="ECO:0000256" key="1">
    <source>
        <dbReference type="ARBA" id="ARBA00004123"/>
    </source>
</evidence>
<dbReference type="EMBL" id="KV454001">
    <property type="protein sequence ID" value="ODQ49336.1"/>
    <property type="molecule type" value="Genomic_DNA"/>
</dbReference>
<keyword evidence="11" id="KW-0234">DNA repair</keyword>
<dbReference type="SUPFAM" id="SSF56672">
    <property type="entry name" value="DNA/RNA polymerases"/>
    <property type="match status" value="1"/>
</dbReference>
<dbReference type="GO" id="GO:0017125">
    <property type="term" value="F:deoxycytidyl transferase activity"/>
    <property type="evidence" value="ECO:0007669"/>
    <property type="project" value="TreeGrafter"/>
</dbReference>
<dbReference type="AlphaFoldDB" id="A0A1E3NTM2"/>
<evidence type="ECO:0000256" key="5">
    <source>
        <dbReference type="ARBA" id="ARBA00022679"/>
    </source>
</evidence>
<feature type="region of interest" description="Disordered" evidence="16">
    <location>
        <begin position="1"/>
        <end position="28"/>
    </location>
</feature>
<evidence type="ECO:0000256" key="11">
    <source>
        <dbReference type="ARBA" id="ARBA00023204"/>
    </source>
</evidence>
<reference evidence="19 20" key="1">
    <citation type="journal article" date="2016" name="Proc. Natl. Acad. Sci. U.S.A.">
        <title>Comparative genomics of biotechnologically important yeasts.</title>
        <authorList>
            <person name="Riley R."/>
            <person name="Haridas S."/>
            <person name="Wolfe K.H."/>
            <person name="Lopes M.R."/>
            <person name="Hittinger C.T."/>
            <person name="Goeker M."/>
            <person name="Salamov A.A."/>
            <person name="Wisecaver J.H."/>
            <person name="Long T.M."/>
            <person name="Calvey C.H."/>
            <person name="Aerts A.L."/>
            <person name="Barry K.W."/>
            <person name="Choi C."/>
            <person name="Clum A."/>
            <person name="Coughlan A.Y."/>
            <person name="Deshpande S."/>
            <person name="Douglass A.P."/>
            <person name="Hanson S.J."/>
            <person name="Klenk H.-P."/>
            <person name="LaButti K.M."/>
            <person name="Lapidus A."/>
            <person name="Lindquist E.A."/>
            <person name="Lipzen A.M."/>
            <person name="Meier-Kolthoff J.P."/>
            <person name="Ohm R.A."/>
            <person name="Otillar R.P."/>
            <person name="Pangilinan J.L."/>
            <person name="Peng Y."/>
            <person name="Rokas A."/>
            <person name="Rosa C.A."/>
            <person name="Scheuner C."/>
            <person name="Sibirny A.A."/>
            <person name="Slot J.C."/>
            <person name="Stielow J.B."/>
            <person name="Sun H."/>
            <person name="Kurtzman C.P."/>
            <person name="Blackwell M."/>
            <person name="Grigoriev I.V."/>
            <person name="Jeffries T.W."/>
        </authorList>
    </citation>
    <scope>NUCLEOTIDE SEQUENCE [LARGE SCALE GENOMIC DNA]</scope>
    <source>
        <strain evidence="19 20">NRRL Y-2026</strain>
    </source>
</reference>
<comment type="cofactor">
    <cofactor evidence="15">
        <name>Mg(2+)</name>
        <dbReference type="ChEBI" id="CHEBI:18420"/>
    </cofactor>
    <text evidence="15">Binds 2 magnesium ions.</text>
</comment>
<dbReference type="STRING" id="763406.A0A1E3NTM2"/>
<keyword evidence="10" id="KW-0238">DNA-binding</keyword>
<dbReference type="PANTHER" id="PTHR45990:SF1">
    <property type="entry name" value="DNA REPAIR PROTEIN REV1"/>
    <property type="match status" value="1"/>
</dbReference>
<dbReference type="InterPro" id="IPR017961">
    <property type="entry name" value="DNA_pol_Y-fam_little_finger"/>
</dbReference>
<feature type="domain" description="UmuC" evidence="18">
    <location>
        <begin position="451"/>
        <end position="638"/>
    </location>
</feature>
<dbReference type="SUPFAM" id="SSF52113">
    <property type="entry name" value="BRCT domain"/>
    <property type="match status" value="1"/>
</dbReference>
<dbReference type="GO" id="GO:0003684">
    <property type="term" value="F:damaged DNA binding"/>
    <property type="evidence" value="ECO:0007669"/>
    <property type="project" value="UniProtKB-UniRule"/>
</dbReference>
<feature type="compositionally biased region" description="Basic and acidic residues" evidence="16">
    <location>
        <begin position="9"/>
        <end position="21"/>
    </location>
</feature>
<proteinExistence type="inferred from homology"/>
<keyword evidence="8" id="KW-0227">DNA damage</keyword>
<dbReference type="Gene3D" id="3.30.70.270">
    <property type="match status" value="1"/>
</dbReference>
<evidence type="ECO:0000256" key="8">
    <source>
        <dbReference type="ARBA" id="ARBA00022763"/>
    </source>
</evidence>
<dbReference type="InterPro" id="IPR053848">
    <property type="entry name" value="IMS_HHH_1"/>
</dbReference>
<protein>
    <recommendedName>
        <fullName evidence="3">DNA repair protein REV1</fullName>
    </recommendedName>
    <alternativeName>
        <fullName evidence="14">Reversionless protein 1</fullName>
    </alternativeName>
</protein>
<keyword evidence="4" id="KW-0237">DNA synthesis</keyword>
<keyword evidence="5" id="KW-0808">Transferase</keyword>
<dbReference type="GO" id="GO:0003887">
    <property type="term" value="F:DNA-directed DNA polymerase activity"/>
    <property type="evidence" value="ECO:0007669"/>
    <property type="project" value="InterPro"/>
</dbReference>
<dbReference type="GO" id="GO:0005634">
    <property type="term" value="C:nucleus"/>
    <property type="evidence" value="ECO:0007669"/>
    <property type="project" value="UniProtKB-SubCell"/>
</dbReference>
<dbReference type="InterPro" id="IPR001357">
    <property type="entry name" value="BRCT_dom"/>
</dbReference>
<evidence type="ECO:0000256" key="4">
    <source>
        <dbReference type="ARBA" id="ARBA00022634"/>
    </source>
</evidence>
<dbReference type="GO" id="GO:0070987">
    <property type="term" value="P:error-free translesion synthesis"/>
    <property type="evidence" value="ECO:0007669"/>
    <property type="project" value="UniProtKB-ARBA"/>
</dbReference>
<keyword evidence="9 15" id="KW-0460">Magnesium</keyword>
<feature type="binding site" evidence="15">
    <location>
        <position position="553"/>
    </location>
    <ligand>
        <name>Mg(2+)</name>
        <dbReference type="ChEBI" id="CHEBI:18420"/>
        <label>1</label>
    </ligand>
</feature>
<dbReference type="Pfam" id="PF21999">
    <property type="entry name" value="IMS_HHH_1"/>
    <property type="match status" value="1"/>
</dbReference>
<dbReference type="Gene3D" id="3.30.1490.100">
    <property type="entry name" value="DNA polymerase, Y-family, little finger domain"/>
    <property type="match status" value="1"/>
</dbReference>
<dbReference type="Pfam" id="PF11799">
    <property type="entry name" value="IMS_C"/>
    <property type="match status" value="1"/>
</dbReference>
<evidence type="ECO:0000256" key="9">
    <source>
        <dbReference type="ARBA" id="ARBA00022842"/>
    </source>
</evidence>
<dbReference type="Gene3D" id="3.40.50.10190">
    <property type="entry name" value="BRCT domain"/>
    <property type="match status" value="1"/>
</dbReference>
<comment type="similarity">
    <text evidence="2">Belongs to the DNA polymerase type-Y family.</text>
</comment>
<dbReference type="SMART" id="SM00292">
    <property type="entry name" value="BRCT"/>
    <property type="match status" value="1"/>
</dbReference>
<dbReference type="PANTHER" id="PTHR45990">
    <property type="entry name" value="DNA REPAIR PROTEIN REV1"/>
    <property type="match status" value="1"/>
</dbReference>
<dbReference type="CDD" id="cd17719">
    <property type="entry name" value="BRCT_Rev1"/>
    <property type="match status" value="1"/>
</dbReference>
<comment type="subcellular location">
    <subcellularLocation>
        <location evidence="1">Nucleus</location>
    </subcellularLocation>
</comment>
<dbReference type="InterPro" id="IPR043128">
    <property type="entry name" value="Rev_trsase/Diguanyl_cyclase"/>
</dbReference>
<accession>A0A1E3NTM2</accession>
<dbReference type="FunFam" id="3.30.1490.100:FF:000001">
    <property type="entry name" value="DNA repair protein REV1"/>
    <property type="match status" value="1"/>
</dbReference>
<evidence type="ECO:0000256" key="14">
    <source>
        <dbReference type="ARBA" id="ARBA00081902"/>
    </source>
</evidence>
<evidence type="ECO:0000256" key="3">
    <source>
        <dbReference type="ARBA" id="ARBA00020399"/>
    </source>
</evidence>
<dbReference type="GeneID" id="30180448"/>
<dbReference type="Gene3D" id="3.40.1170.60">
    <property type="match status" value="1"/>
</dbReference>
<evidence type="ECO:0000256" key="7">
    <source>
        <dbReference type="ARBA" id="ARBA00022723"/>
    </source>
</evidence>
<gene>
    <name evidence="19" type="ORF">PICMEDRAFT_70885</name>
</gene>
<feature type="binding site" evidence="15">
    <location>
        <position position="455"/>
    </location>
    <ligand>
        <name>Mg(2+)</name>
        <dbReference type="ChEBI" id="CHEBI:18420"/>
        <label>1</label>
    </ligand>
</feature>
<organism evidence="19 20">
    <name type="scientific">Pichia membranifaciens NRRL Y-2026</name>
    <dbReference type="NCBI Taxonomy" id="763406"/>
    <lineage>
        <taxon>Eukaryota</taxon>
        <taxon>Fungi</taxon>
        <taxon>Dikarya</taxon>
        <taxon>Ascomycota</taxon>
        <taxon>Saccharomycotina</taxon>
        <taxon>Pichiomycetes</taxon>
        <taxon>Pichiales</taxon>
        <taxon>Pichiaceae</taxon>
        <taxon>Pichia</taxon>
    </lineage>
</organism>
<evidence type="ECO:0000313" key="20">
    <source>
        <dbReference type="Proteomes" id="UP000094455"/>
    </source>
</evidence>
<evidence type="ECO:0000256" key="6">
    <source>
        <dbReference type="ARBA" id="ARBA00022695"/>
    </source>
</evidence>
<dbReference type="InterPro" id="IPR036420">
    <property type="entry name" value="BRCT_dom_sf"/>
</dbReference>
<keyword evidence="12" id="KW-0539">Nucleus</keyword>
<dbReference type="Pfam" id="PF16589">
    <property type="entry name" value="BRCT_2"/>
    <property type="match status" value="1"/>
</dbReference>
<name>A0A1E3NTM2_9ASCO</name>
<evidence type="ECO:0000256" key="13">
    <source>
        <dbReference type="ARBA" id="ARBA00058985"/>
    </source>
</evidence>
<feature type="binding site" evidence="15">
    <location>
        <position position="554"/>
    </location>
    <ligand>
        <name>Mg(2+)</name>
        <dbReference type="ChEBI" id="CHEBI:18420"/>
        <label>1</label>
    </ligand>
</feature>
<dbReference type="SUPFAM" id="SSF100879">
    <property type="entry name" value="Lesion bypass DNA polymerase (Y-family), little finger domain"/>
    <property type="match status" value="1"/>
</dbReference>
<dbReference type="GO" id="GO:0046872">
    <property type="term" value="F:metal ion binding"/>
    <property type="evidence" value="ECO:0007669"/>
    <property type="project" value="UniProtKB-KW"/>
</dbReference>
<dbReference type="GO" id="GO:0042276">
    <property type="term" value="P:error-prone translesion synthesis"/>
    <property type="evidence" value="ECO:0007669"/>
    <property type="project" value="InterPro"/>
</dbReference>
<dbReference type="FunFam" id="3.40.50.10190:FF:000011">
    <property type="entry name" value="DNA repair protein REV1"/>
    <property type="match status" value="1"/>
</dbReference>